<dbReference type="SUPFAM" id="SSF100950">
    <property type="entry name" value="NagB/RpiA/CoA transferase-like"/>
    <property type="match status" value="1"/>
</dbReference>
<sequence>MFKSEIRKQIKARKAQFSRAQLADFSQAITDRLLHHPRLKAAKTILLYYSLPDEVDTHELVNRLVTMGKQILLPVVIDGENLEVRHYRGLQDLCEGSFHILEPVGEPFTAYDQIDLVVVPGVGFDAAGNRLGRGKGYYDRLLRQMPDTYKLGVCFDFQKVETIPTDQYDIQMHEVL</sequence>
<keyword evidence="7" id="KW-1185">Reference proteome</keyword>
<gene>
    <name evidence="6" type="ORF">AS203_05750</name>
</gene>
<accession>A0A0S2KK27</accession>
<keyword evidence="3 4" id="KW-0067">ATP-binding</keyword>
<dbReference type="EC" id="6.3.3.2" evidence="5"/>
<evidence type="ECO:0000256" key="2">
    <source>
        <dbReference type="ARBA" id="ARBA00022741"/>
    </source>
</evidence>
<evidence type="ECO:0000313" key="7">
    <source>
        <dbReference type="Proteomes" id="UP000056252"/>
    </source>
</evidence>
<dbReference type="GO" id="GO:0046872">
    <property type="term" value="F:metal ion binding"/>
    <property type="evidence" value="ECO:0007669"/>
    <property type="project" value="UniProtKB-KW"/>
</dbReference>
<protein>
    <recommendedName>
        <fullName evidence="5">5-formyltetrahydrofolate cyclo-ligase</fullName>
        <ecNumber evidence="5">6.3.3.2</ecNumber>
    </recommendedName>
</protein>
<comment type="cofactor">
    <cofactor evidence="5">
        <name>Mg(2+)</name>
        <dbReference type="ChEBI" id="CHEBI:18420"/>
    </cofactor>
</comment>
<dbReference type="NCBIfam" id="TIGR02727">
    <property type="entry name" value="MTHFS_bact"/>
    <property type="match status" value="1"/>
</dbReference>
<dbReference type="GO" id="GO:0009396">
    <property type="term" value="P:folic acid-containing compound biosynthetic process"/>
    <property type="evidence" value="ECO:0007669"/>
    <property type="project" value="TreeGrafter"/>
</dbReference>
<keyword evidence="6" id="KW-0436">Ligase</keyword>
<keyword evidence="2 4" id="KW-0547">Nucleotide-binding</keyword>
<dbReference type="AlphaFoldDB" id="A0A0S2KK27"/>
<keyword evidence="5" id="KW-0479">Metal-binding</keyword>
<dbReference type="PANTHER" id="PTHR23407:SF1">
    <property type="entry name" value="5-FORMYLTETRAHYDROFOLATE CYCLO-LIGASE"/>
    <property type="match status" value="1"/>
</dbReference>
<dbReference type="GO" id="GO:0030272">
    <property type="term" value="F:5-formyltetrahydrofolate cyclo-ligase activity"/>
    <property type="evidence" value="ECO:0007669"/>
    <property type="project" value="UniProtKB-EC"/>
</dbReference>
<evidence type="ECO:0000256" key="4">
    <source>
        <dbReference type="PIRSR" id="PIRSR006806-1"/>
    </source>
</evidence>
<evidence type="ECO:0000256" key="5">
    <source>
        <dbReference type="RuleBase" id="RU361279"/>
    </source>
</evidence>
<dbReference type="InterPro" id="IPR037171">
    <property type="entry name" value="NagB/RpiA_transferase-like"/>
</dbReference>
<evidence type="ECO:0000256" key="3">
    <source>
        <dbReference type="ARBA" id="ARBA00022840"/>
    </source>
</evidence>
<dbReference type="PIRSF" id="PIRSF006806">
    <property type="entry name" value="FTHF_cligase"/>
    <property type="match status" value="1"/>
</dbReference>
<dbReference type="Gene3D" id="3.40.50.10420">
    <property type="entry name" value="NagB/RpiA/CoA transferase-like"/>
    <property type="match status" value="1"/>
</dbReference>
<comment type="catalytic activity">
    <reaction evidence="5">
        <text>(6S)-5-formyl-5,6,7,8-tetrahydrofolate + ATP = (6R)-5,10-methenyltetrahydrofolate + ADP + phosphate</text>
        <dbReference type="Rhea" id="RHEA:10488"/>
        <dbReference type="ChEBI" id="CHEBI:30616"/>
        <dbReference type="ChEBI" id="CHEBI:43474"/>
        <dbReference type="ChEBI" id="CHEBI:57455"/>
        <dbReference type="ChEBI" id="CHEBI:57457"/>
        <dbReference type="ChEBI" id="CHEBI:456216"/>
        <dbReference type="EC" id="6.3.3.2"/>
    </reaction>
</comment>
<feature type="binding site" evidence="4">
    <location>
        <begin position="3"/>
        <end position="7"/>
    </location>
    <ligand>
        <name>ATP</name>
        <dbReference type="ChEBI" id="CHEBI:30616"/>
    </ligand>
</feature>
<name>A0A0S2KK27_9BACT</name>
<dbReference type="EMBL" id="CP013195">
    <property type="protein sequence ID" value="ALO48641.1"/>
    <property type="molecule type" value="Genomic_DNA"/>
</dbReference>
<dbReference type="KEGG" id="peo:AS203_05750"/>
<dbReference type="PANTHER" id="PTHR23407">
    <property type="entry name" value="ATPASE INHIBITOR/5-FORMYLTETRAHYDROFOLATE CYCLO-LIGASE"/>
    <property type="match status" value="1"/>
</dbReference>
<feature type="binding site" evidence="4">
    <location>
        <begin position="130"/>
        <end position="138"/>
    </location>
    <ligand>
        <name>ATP</name>
        <dbReference type="ChEBI" id="CHEBI:30616"/>
    </ligand>
</feature>
<evidence type="ECO:0000256" key="1">
    <source>
        <dbReference type="ARBA" id="ARBA00010638"/>
    </source>
</evidence>
<dbReference type="Pfam" id="PF01812">
    <property type="entry name" value="5-FTHF_cyc-lig"/>
    <property type="match status" value="1"/>
</dbReference>
<dbReference type="GO" id="GO:0035999">
    <property type="term" value="P:tetrahydrofolate interconversion"/>
    <property type="evidence" value="ECO:0007669"/>
    <property type="project" value="TreeGrafter"/>
</dbReference>
<dbReference type="InterPro" id="IPR024185">
    <property type="entry name" value="FTHF_cligase-like_sf"/>
</dbReference>
<dbReference type="eggNOG" id="COG0212">
    <property type="taxonomic scope" value="Bacteria"/>
</dbReference>
<dbReference type="STRING" id="76123.AS203_05750"/>
<dbReference type="GO" id="GO:0005524">
    <property type="term" value="F:ATP binding"/>
    <property type="evidence" value="ECO:0007669"/>
    <property type="project" value="UniProtKB-KW"/>
</dbReference>
<comment type="similarity">
    <text evidence="1 5">Belongs to the 5-formyltetrahydrofolate cyclo-ligase family.</text>
</comment>
<keyword evidence="5" id="KW-0460">Magnesium</keyword>
<dbReference type="OrthoDB" id="9801938at2"/>
<dbReference type="InterPro" id="IPR002698">
    <property type="entry name" value="FTHF_cligase"/>
</dbReference>
<dbReference type="Proteomes" id="UP000056252">
    <property type="component" value="Chromosome"/>
</dbReference>
<proteinExistence type="inferred from homology"/>
<evidence type="ECO:0000313" key="6">
    <source>
        <dbReference type="EMBL" id="ALO48641.1"/>
    </source>
</evidence>
<dbReference type="RefSeq" id="WP_060544275.1">
    <property type="nucleotide sequence ID" value="NZ_CP013195.1"/>
</dbReference>
<organism evidence="6 7">
    <name type="scientific">Hoylesella enoeca</name>
    <dbReference type="NCBI Taxonomy" id="76123"/>
    <lineage>
        <taxon>Bacteria</taxon>
        <taxon>Pseudomonadati</taxon>
        <taxon>Bacteroidota</taxon>
        <taxon>Bacteroidia</taxon>
        <taxon>Bacteroidales</taxon>
        <taxon>Prevotellaceae</taxon>
        <taxon>Hoylesella</taxon>
    </lineage>
</organism>
<reference evidence="7" key="1">
    <citation type="submission" date="2015-11" db="EMBL/GenBank/DDBJ databases">
        <authorList>
            <person name="Holder M.E."/>
            <person name="Ajami N.J."/>
            <person name="Petrosino J.F."/>
        </authorList>
    </citation>
    <scope>NUCLEOTIDE SEQUENCE [LARGE SCALE GENOMIC DNA]</scope>
    <source>
        <strain evidence="7">F0113</strain>
    </source>
</reference>
<feature type="binding site" evidence="4">
    <location>
        <position position="54"/>
    </location>
    <ligand>
        <name>substrate</name>
    </ligand>
</feature>